<evidence type="ECO:0000256" key="1">
    <source>
        <dbReference type="SAM" id="Phobius"/>
    </source>
</evidence>
<dbReference type="RefSeq" id="WP_036169268.1">
    <property type="nucleotide sequence ID" value="NZ_JRKJ01000016.1"/>
</dbReference>
<feature type="transmembrane region" description="Helical" evidence="1">
    <location>
        <begin position="6"/>
        <end position="26"/>
    </location>
</feature>
<dbReference type="AlphaFoldDB" id="A0A0A2X0M8"/>
<keyword evidence="1" id="KW-1133">Transmembrane helix</keyword>
<comment type="caution">
    <text evidence="2">The sequence shown here is derived from an EMBL/GenBank/DDBJ whole genome shotgun (WGS) entry which is preliminary data.</text>
</comment>
<gene>
    <name evidence="2" type="ORF">LF41_307</name>
</gene>
<feature type="transmembrane region" description="Helical" evidence="1">
    <location>
        <begin position="38"/>
        <end position="58"/>
    </location>
</feature>
<dbReference type="OrthoDB" id="6054159at2"/>
<evidence type="ECO:0008006" key="4">
    <source>
        <dbReference type="Google" id="ProtNLM"/>
    </source>
</evidence>
<dbReference type="Proteomes" id="UP000030518">
    <property type="component" value="Unassembled WGS sequence"/>
</dbReference>
<organism evidence="2 3">
    <name type="scientific">Lysobacter dokdonensis DS-58</name>
    <dbReference type="NCBI Taxonomy" id="1300345"/>
    <lineage>
        <taxon>Bacteria</taxon>
        <taxon>Pseudomonadati</taxon>
        <taxon>Pseudomonadota</taxon>
        <taxon>Gammaproteobacteria</taxon>
        <taxon>Lysobacterales</taxon>
        <taxon>Lysobacteraceae</taxon>
        <taxon>Noviluteimonas</taxon>
    </lineage>
</organism>
<keyword evidence="1" id="KW-0472">Membrane</keyword>
<proteinExistence type="predicted"/>
<dbReference type="STRING" id="1300345.LF41_307"/>
<name>A0A0A2X0M8_9GAMM</name>
<evidence type="ECO:0000313" key="3">
    <source>
        <dbReference type="Proteomes" id="UP000030518"/>
    </source>
</evidence>
<keyword evidence="1" id="KW-0812">Transmembrane</keyword>
<evidence type="ECO:0000313" key="2">
    <source>
        <dbReference type="EMBL" id="KGQ18774.1"/>
    </source>
</evidence>
<feature type="transmembrane region" description="Helical" evidence="1">
    <location>
        <begin position="70"/>
        <end position="94"/>
    </location>
</feature>
<reference evidence="2 3" key="1">
    <citation type="submission" date="2014-09" db="EMBL/GenBank/DDBJ databases">
        <title>Genome sequences of Lysobacter dokdonensis DS-58.</title>
        <authorList>
            <person name="Kim J.F."/>
            <person name="Kwak M.-J."/>
        </authorList>
    </citation>
    <scope>NUCLEOTIDE SEQUENCE [LARGE SCALE GENOMIC DNA]</scope>
    <source>
        <strain evidence="2 3">DS-58</strain>
    </source>
</reference>
<dbReference type="PATRIC" id="fig|1300345.3.peg.1983"/>
<protein>
    <recommendedName>
        <fullName evidence="4">Transmembrane protein</fullName>
    </recommendedName>
</protein>
<accession>A0A0A2X0M8</accession>
<keyword evidence="3" id="KW-1185">Reference proteome</keyword>
<sequence>MNETVQLNLAFILFLPWYVILAVLYCAYPSWPRTRARWAFDVGSLALATVATVASTQLSVRFGDTSVDAMWPQVLATAVSYGVFLGVMTLAFFVRRNFLRKAPQ</sequence>
<dbReference type="EMBL" id="JRKJ01000016">
    <property type="protein sequence ID" value="KGQ18774.1"/>
    <property type="molecule type" value="Genomic_DNA"/>
</dbReference>